<dbReference type="SUPFAM" id="SSF52266">
    <property type="entry name" value="SGNH hydrolase"/>
    <property type="match status" value="1"/>
</dbReference>
<dbReference type="Gene3D" id="3.40.50.1110">
    <property type="entry name" value="SGNH hydrolase"/>
    <property type="match status" value="1"/>
</dbReference>
<dbReference type="InterPro" id="IPR005181">
    <property type="entry name" value="SASA"/>
</dbReference>
<keyword evidence="5" id="KW-1185">Reference proteome</keyword>
<dbReference type="InterPro" id="IPR036514">
    <property type="entry name" value="SGNH_hydro_sf"/>
</dbReference>
<dbReference type="AlphaFoldDB" id="A0A7S7SJ81"/>
<dbReference type="RefSeq" id="WP_194447390.1">
    <property type="nucleotide sequence ID" value="NZ_CP063849.1"/>
</dbReference>
<keyword evidence="1" id="KW-0378">Hydrolase</keyword>
<evidence type="ECO:0000256" key="1">
    <source>
        <dbReference type="ARBA" id="ARBA00022801"/>
    </source>
</evidence>
<feature type="chain" id="PRO_5032408785" evidence="2">
    <location>
        <begin position="17"/>
        <end position="475"/>
    </location>
</feature>
<accession>A0A7S7SJ81</accession>
<proteinExistence type="predicted"/>
<gene>
    <name evidence="4" type="ORF">IRI77_23210</name>
</gene>
<dbReference type="KEGG" id="pfer:IRI77_23210"/>
<evidence type="ECO:0000313" key="4">
    <source>
        <dbReference type="EMBL" id="QOY85720.1"/>
    </source>
</evidence>
<keyword evidence="2" id="KW-0732">Signal</keyword>
<dbReference type="Proteomes" id="UP000593892">
    <property type="component" value="Chromosome"/>
</dbReference>
<organism evidence="4 5">
    <name type="scientific">Paludibaculum fermentans</name>
    <dbReference type="NCBI Taxonomy" id="1473598"/>
    <lineage>
        <taxon>Bacteria</taxon>
        <taxon>Pseudomonadati</taxon>
        <taxon>Acidobacteriota</taxon>
        <taxon>Terriglobia</taxon>
        <taxon>Bryobacterales</taxon>
        <taxon>Bryobacteraceae</taxon>
        <taxon>Paludibaculum</taxon>
    </lineage>
</organism>
<feature type="signal peptide" evidence="2">
    <location>
        <begin position="1"/>
        <end position="16"/>
    </location>
</feature>
<reference evidence="4 5" key="1">
    <citation type="submission" date="2020-10" db="EMBL/GenBank/DDBJ databases">
        <title>Complete genome sequence of Paludibaculum fermentans P105T, a facultatively anaerobic acidobacterium capable of dissimilatory Fe(III) reduction.</title>
        <authorList>
            <person name="Dedysh S.N."/>
            <person name="Beletsky A.V."/>
            <person name="Kulichevskaya I.S."/>
            <person name="Mardanov A.V."/>
            <person name="Ravin N.V."/>
        </authorList>
    </citation>
    <scope>NUCLEOTIDE SEQUENCE [LARGE SCALE GENOMIC DNA]</scope>
    <source>
        <strain evidence="4 5">P105</strain>
    </source>
</reference>
<evidence type="ECO:0000259" key="3">
    <source>
        <dbReference type="Pfam" id="PF03629"/>
    </source>
</evidence>
<sequence length="475" mass="51086">MRILLSCLLLALPLAAQTLQITKGAAEYQVYQRGPGNTATIRVEGSAQGAAGKAVEARLVAAGLPAKDLDWKPAGKATATGFTVELANVPTGGPYRLELRVGGGPVTAVSNLLVGDLWLLAGQSNMEGVGNLENTPLPSAQVNSLDMTDIWVTATDPLHRLPDSNDRVHWRVNAQKQPEKLEGEALAKWIANRKKGAGPGLPFALEMVRRTGVPIGLIPCAHGGTSMEQWNPALKDKGGDSLYGGMVRRFQLAGGKIKGLLWYQGESDASPTAAPLFETKFTNLITAIRKDFNQPDLPFYYVQIGRHTNLTNQNEWNQIQDLQLKIESKIPNVGMVTCVDCELDDGIHVGTSDQPLLGHRLANLATGETRKGPRPVSARAKDGIIRVDFAEVNGRLKHAGRLYGFSVHDASGAFIPAIYRQRVSADDPNVVELLFGGKLPEGATLRYGLGRDPYVNLRDEAGMAAPAFGPMPISQ</sequence>
<evidence type="ECO:0000256" key="2">
    <source>
        <dbReference type="SAM" id="SignalP"/>
    </source>
</evidence>
<evidence type="ECO:0000313" key="5">
    <source>
        <dbReference type="Proteomes" id="UP000593892"/>
    </source>
</evidence>
<dbReference type="PANTHER" id="PTHR31988:SF19">
    <property type="entry name" value="9-O-ACETYL-N-ACETYLNEURAMINIC ACID DEACETYLASE-RELATED"/>
    <property type="match status" value="1"/>
</dbReference>
<dbReference type="InterPro" id="IPR052940">
    <property type="entry name" value="Carb_Esterase_6"/>
</dbReference>
<dbReference type="PANTHER" id="PTHR31988">
    <property type="entry name" value="ESTERASE, PUTATIVE (DUF303)-RELATED"/>
    <property type="match status" value="1"/>
</dbReference>
<name>A0A7S7SJ81_PALFE</name>
<dbReference type="Pfam" id="PF03629">
    <property type="entry name" value="SASA"/>
    <property type="match status" value="1"/>
</dbReference>
<dbReference type="GO" id="GO:0016788">
    <property type="term" value="F:hydrolase activity, acting on ester bonds"/>
    <property type="evidence" value="ECO:0007669"/>
    <property type="project" value="UniProtKB-ARBA"/>
</dbReference>
<protein>
    <submittedName>
        <fullName evidence="4">Sialate O-acetylesterase</fullName>
    </submittedName>
</protein>
<feature type="domain" description="Sialate O-acetylesterase" evidence="3">
    <location>
        <begin position="115"/>
        <end position="364"/>
    </location>
</feature>
<dbReference type="EMBL" id="CP063849">
    <property type="protein sequence ID" value="QOY85720.1"/>
    <property type="molecule type" value="Genomic_DNA"/>
</dbReference>